<evidence type="ECO:0000313" key="3">
    <source>
        <dbReference type="EMBL" id="QBK91394.1"/>
    </source>
</evidence>
<feature type="transmembrane region" description="Helical" evidence="1">
    <location>
        <begin position="212"/>
        <end position="236"/>
    </location>
</feature>
<evidence type="ECO:0000259" key="2">
    <source>
        <dbReference type="Pfam" id="PF01755"/>
    </source>
</evidence>
<organism evidence="3">
    <name type="scientific">Pithovirus LCPAC302</name>
    <dbReference type="NCBI Taxonomy" id="2506593"/>
    <lineage>
        <taxon>Viruses</taxon>
        <taxon>Pithoviruses</taxon>
    </lineage>
</organism>
<keyword evidence="1" id="KW-0812">Transmembrane</keyword>
<accession>A0A481Z669</accession>
<dbReference type="InterPro" id="IPR002654">
    <property type="entry name" value="Glyco_trans_25"/>
</dbReference>
<keyword evidence="1" id="KW-1133">Transmembrane helix</keyword>
<gene>
    <name evidence="3" type="ORF">LCPAC302_00140</name>
</gene>
<feature type="domain" description="Glycosyl transferase family 25" evidence="2">
    <location>
        <begin position="32"/>
        <end position="163"/>
    </location>
</feature>
<proteinExistence type="predicted"/>
<feature type="transmembrane region" description="Helical" evidence="1">
    <location>
        <begin position="242"/>
        <end position="263"/>
    </location>
</feature>
<protein>
    <submittedName>
        <fullName evidence="3">Glycosyltransferase family 25 LPS biosynthesis protein</fullName>
    </submittedName>
</protein>
<evidence type="ECO:0000256" key="1">
    <source>
        <dbReference type="SAM" id="Phobius"/>
    </source>
</evidence>
<dbReference type="GO" id="GO:0016740">
    <property type="term" value="F:transferase activity"/>
    <property type="evidence" value="ECO:0007669"/>
    <property type="project" value="UniProtKB-KW"/>
</dbReference>
<reference evidence="3" key="1">
    <citation type="journal article" date="2019" name="MBio">
        <title>Virus Genomes from Deep Sea Sediments Expand the Ocean Megavirome and Support Independent Origins of Viral Gigantism.</title>
        <authorList>
            <person name="Backstrom D."/>
            <person name="Yutin N."/>
            <person name="Jorgensen S.L."/>
            <person name="Dharamshi J."/>
            <person name="Homa F."/>
            <person name="Zaremba-Niedwiedzka K."/>
            <person name="Spang A."/>
            <person name="Wolf Y.I."/>
            <person name="Koonin E.V."/>
            <person name="Ettema T.J."/>
        </authorList>
    </citation>
    <scope>NUCLEOTIDE SEQUENCE</scope>
</reference>
<dbReference type="Pfam" id="PF01755">
    <property type="entry name" value="Glyco_transf_25"/>
    <property type="match status" value="1"/>
</dbReference>
<keyword evidence="3" id="KW-0808">Transferase</keyword>
<sequence>MSKKFKDLWNYFDCIRCINLVSRPDRYSNSKKIFDKYYIPVEYYKTEKHKKGGEYGCFKSHINVIREAYYNGDKNILVFEDDIISTEYLTPKYLETAIDFMENEKWDIFYLGALPNINFYRSKRTRYKGIYKLKGICTHAYVLNRKAMKRLIGLKYNGTPIDYYYIRNFDRCFAIYPTMFNQGLSESDLRDNWWYKYTDKNRVTKFYRCIEWYAYYINYPIVLFVPILVLIAAWFICGMYNRYHWICLISLIFAFLIFAIIAWKDSKIRKKHHRRYQRSCKNA</sequence>
<name>A0A481Z669_9VIRU</name>
<keyword evidence="1" id="KW-0472">Membrane</keyword>
<dbReference type="EMBL" id="MK500535">
    <property type="protein sequence ID" value="QBK91394.1"/>
    <property type="molecule type" value="Genomic_DNA"/>
</dbReference>